<gene>
    <name evidence="7" type="primary">gltX</name>
    <name evidence="10" type="ORF">IAD23_06490</name>
</gene>
<evidence type="ECO:0000256" key="5">
    <source>
        <dbReference type="ARBA" id="ARBA00022917"/>
    </source>
</evidence>
<comment type="caution">
    <text evidence="7">Lacks conserved residue(s) required for the propagation of feature annotation.</text>
</comment>
<dbReference type="GO" id="GO:0000049">
    <property type="term" value="F:tRNA binding"/>
    <property type="evidence" value="ECO:0007669"/>
    <property type="project" value="InterPro"/>
</dbReference>
<dbReference type="GO" id="GO:0006424">
    <property type="term" value="P:glutamyl-tRNA aminoacylation"/>
    <property type="evidence" value="ECO:0007669"/>
    <property type="project" value="UniProtKB-UniRule"/>
</dbReference>
<dbReference type="Gene3D" id="1.10.10.350">
    <property type="match status" value="1"/>
</dbReference>
<feature type="short sequence motif" description="'KMSKS' region" evidence="7">
    <location>
        <begin position="293"/>
        <end position="297"/>
    </location>
</feature>
<keyword evidence="5 7" id="KW-0648">Protein biosynthesis</keyword>
<keyword evidence="7" id="KW-0963">Cytoplasm</keyword>
<comment type="similarity">
    <text evidence="1 7">Belongs to the class-I aminoacyl-tRNA synthetase family. Glutamate--tRNA ligase type 1 subfamily.</text>
</comment>
<dbReference type="AlphaFoldDB" id="A0A9D1SP55"/>
<dbReference type="InterPro" id="IPR014729">
    <property type="entry name" value="Rossmann-like_a/b/a_fold"/>
</dbReference>
<dbReference type="InterPro" id="IPR020058">
    <property type="entry name" value="Glu/Gln-tRNA-synth_Ib_cat-dom"/>
</dbReference>
<protein>
    <recommendedName>
        <fullName evidence="7">Glutamate--tRNA ligase</fullName>
        <ecNumber evidence="7">6.1.1.17</ecNumber>
    </recommendedName>
    <alternativeName>
        <fullName evidence="7">Glutamyl-tRNA synthetase</fullName>
        <shortName evidence="7">GluRS</shortName>
    </alternativeName>
</protein>
<comment type="caution">
    <text evidence="10">The sequence shown here is derived from an EMBL/GenBank/DDBJ whole genome shotgun (WGS) entry which is preliminary data.</text>
</comment>
<keyword evidence="2 7" id="KW-0436">Ligase</keyword>
<dbReference type="InterPro" id="IPR004527">
    <property type="entry name" value="Glu-tRNA-ligase_bac/mito"/>
</dbReference>
<dbReference type="NCBIfam" id="TIGR00464">
    <property type="entry name" value="gltX_bact"/>
    <property type="match status" value="1"/>
</dbReference>
<keyword evidence="6 7" id="KW-0030">Aminoacyl-tRNA synthetase</keyword>
<evidence type="ECO:0000256" key="3">
    <source>
        <dbReference type="ARBA" id="ARBA00022741"/>
    </source>
</evidence>
<evidence type="ECO:0000259" key="8">
    <source>
        <dbReference type="Pfam" id="PF00749"/>
    </source>
</evidence>
<feature type="binding site" evidence="7">
    <location>
        <position position="296"/>
    </location>
    <ligand>
        <name>ATP</name>
        <dbReference type="ChEBI" id="CHEBI:30616"/>
    </ligand>
</feature>
<dbReference type="EMBL" id="DVNM01000035">
    <property type="protein sequence ID" value="HIU69588.1"/>
    <property type="molecule type" value="Genomic_DNA"/>
</dbReference>
<feature type="domain" description="Aminoacyl-tRNA synthetase class I anticodon-binding" evidence="9">
    <location>
        <begin position="506"/>
        <end position="546"/>
    </location>
</feature>
<dbReference type="PRINTS" id="PR00987">
    <property type="entry name" value="TRNASYNTHGLU"/>
</dbReference>
<keyword evidence="4 7" id="KW-0067">ATP-binding</keyword>
<sequence>MQDFEKLAELLFPAIDKTPEYYESLYPPRELPQGAVVTRFSPSPTGYLHFGGLYAASAEKMAAKTTGGVFFLRIEDTDKKREVENGIASITSGLRYFGITPDEGVTGPDTQTGNYGPYVQSQRTQIYQTFAKDLVKKGLAYPCFCTPEDLEEMRQKQENEDIKGYYGPYAKCRSLTFEEIQKNLAAGKSWTLRLRSQGQTDTKITFTDVIRGKIEMAQNVADVVLLKADGIPTYHFAHAVDDHLMRTTHVIRGDEWLASVPLHLELFRTLGFKPVKYAHIAPIMKNDGDGKRKLSKRKDPEAAVSYFEEAGYPAASVSEYIATILNSNFEDWRKANKTAPLADFPFSLKKMSISGALFDMMKLEDVSKNVISRMTCDEVYGLSRAWAEAHSLALLHLYDQSEERAKAILNIDRTGENPRKDIAKWSEIENYISYFYDETFTPNYDLGDDRLTNDLACAVLERYKTVFDPADDKDTWFAKIKEMCEPLGCTPNVKEYKKDPAAYRGHVGDLSTIIRVALTGRRNTPDLHAIIALLGRDTVEKRLQKAAAFYKEEK</sequence>
<dbReference type="GO" id="GO:0004818">
    <property type="term" value="F:glutamate-tRNA ligase activity"/>
    <property type="evidence" value="ECO:0007669"/>
    <property type="project" value="UniProtKB-UniRule"/>
</dbReference>
<evidence type="ECO:0000259" key="9">
    <source>
        <dbReference type="Pfam" id="PF19269"/>
    </source>
</evidence>
<dbReference type="GO" id="GO:0005524">
    <property type="term" value="F:ATP binding"/>
    <property type="evidence" value="ECO:0007669"/>
    <property type="project" value="UniProtKB-UniRule"/>
</dbReference>
<keyword evidence="3 7" id="KW-0547">Nucleotide-binding</keyword>
<dbReference type="Proteomes" id="UP000824125">
    <property type="component" value="Unassembled WGS sequence"/>
</dbReference>
<accession>A0A9D1SP55</accession>
<dbReference type="HAMAP" id="MF_00022">
    <property type="entry name" value="Glu_tRNA_synth_type1"/>
    <property type="match status" value="1"/>
</dbReference>
<feature type="domain" description="Glutamyl/glutaminyl-tRNA synthetase class Ib catalytic" evidence="8">
    <location>
        <begin position="36"/>
        <end position="322"/>
    </location>
</feature>
<comment type="function">
    <text evidence="7">Catalyzes the attachment of glutamate to tRNA(Glu) in a two-step reaction: glutamate is first activated by ATP to form Glu-AMP and then transferred to the acceptor end of tRNA(Glu).</text>
</comment>
<evidence type="ECO:0000256" key="7">
    <source>
        <dbReference type="HAMAP-Rule" id="MF_00022"/>
    </source>
</evidence>
<evidence type="ECO:0000313" key="11">
    <source>
        <dbReference type="Proteomes" id="UP000824125"/>
    </source>
</evidence>
<reference evidence="10" key="1">
    <citation type="submission" date="2020-10" db="EMBL/GenBank/DDBJ databases">
        <authorList>
            <person name="Gilroy R."/>
        </authorList>
    </citation>
    <scope>NUCLEOTIDE SEQUENCE</scope>
    <source>
        <strain evidence="10">CHK176-6737</strain>
    </source>
</reference>
<comment type="subcellular location">
    <subcellularLocation>
        <location evidence="7">Cytoplasm</location>
    </subcellularLocation>
</comment>
<dbReference type="Pfam" id="PF19269">
    <property type="entry name" value="Anticodon_2"/>
    <property type="match status" value="1"/>
</dbReference>
<dbReference type="InterPro" id="IPR045462">
    <property type="entry name" value="aa-tRNA-synth_I_cd-bd"/>
</dbReference>
<dbReference type="InterPro" id="IPR020751">
    <property type="entry name" value="aa-tRNA-synth_I_codon-bd_sub2"/>
</dbReference>
<proteinExistence type="inferred from homology"/>
<dbReference type="EC" id="6.1.1.17" evidence="7"/>
<evidence type="ECO:0000256" key="4">
    <source>
        <dbReference type="ARBA" id="ARBA00022840"/>
    </source>
</evidence>
<dbReference type="SUPFAM" id="SSF48163">
    <property type="entry name" value="An anticodon-binding domain of class I aminoacyl-tRNA synthetases"/>
    <property type="match status" value="1"/>
</dbReference>
<dbReference type="Pfam" id="PF00749">
    <property type="entry name" value="tRNA-synt_1c"/>
    <property type="match status" value="1"/>
</dbReference>
<dbReference type="PANTHER" id="PTHR43311:SF2">
    <property type="entry name" value="GLUTAMATE--TRNA LIGASE, MITOCHONDRIAL-RELATED"/>
    <property type="match status" value="1"/>
</dbReference>
<dbReference type="InterPro" id="IPR049940">
    <property type="entry name" value="GluQ/Sye"/>
</dbReference>
<dbReference type="SUPFAM" id="SSF52374">
    <property type="entry name" value="Nucleotidylyl transferase"/>
    <property type="match status" value="1"/>
</dbReference>
<evidence type="ECO:0000256" key="6">
    <source>
        <dbReference type="ARBA" id="ARBA00023146"/>
    </source>
</evidence>
<comment type="subunit">
    <text evidence="7">Monomer.</text>
</comment>
<evidence type="ECO:0000256" key="1">
    <source>
        <dbReference type="ARBA" id="ARBA00007894"/>
    </source>
</evidence>
<comment type="catalytic activity">
    <reaction evidence="7">
        <text>tRNA(Glu) + L-glutamate + ATP = L-glutamyl-tRNA(Glu) + AMP + diphosphate</text>
        <dbReference type="Rhea" id="RHEA:23540"/>
        <dbReference type="Rhea" id="RHEA-COMP:9663"/>
        <dbReference type="Rhea" id="RHEA-COMP:9680"/>
        <dbReference type="ChEBI" id="CHEBI:29985"/>
        <dbReference type="ChEBI" id="CHEBI:30616"/>
        <dbReference type="ChEBI" id="CHEBI:33019"/>
        <dbReference type="ChEBI" id="CHEBI:78442"/>
        <dbReference type="ChEBI" id="CHEBI:78520"/>
        <dbReference type="ChEBI" id="CHEBI:456215"/>
        <dbReference type="EC" id="6.1.1.17"/>
    </reaction>
</comment>
<dbReference type="InterPro" id="IPR000924">
    <property type="entry name" value="Glu/Gln-tRNA-synth"/>
</dbReference>
<dbReference type="Gene3D" id="3.40.50.620">
    <property type="entry name" value="HUPs"/>
    <property type="match status" value="1"/>
</dbReference>
<reference evidence="10" key="2">
    <citation type="journal article" date="2021" name="PeerJ">
        <title>Extensive microbial diversity within the chicken gut microbiome revealed by metagenomics and culture.</title>
        <authorList>
            <person name="Gilroy R."/>
            <person name="Ravi A."/>
            <person name="Getino M."/>
            <person name="Pursley I."/>
            <person name="Horton D.L."/>
            <person name="Alikhan N.F."/>
            <person name="Baker D."/>
            <person name="Gharbi K."/>
            <person name="Hall N."/>
            <person name="Watson M."/>
            <person name="Adriaenssens E.M."/>
            <person name="Foster-Nyarko E."/>
            <person name="Jarju S."/>
            <person name="Secka A."/>
            <person name="Antonio M."/>
            <person name="Oren A."/>
            <person name="Chaudhuri R.R."/>
            <person name="La Ragione R."/>
            <person name="Hildebrand F."/>
            <person name="Pallen M.J."/>
        </authorList>
    </citation>
    <scope>NUCLEOTIDE SEQUENCE</scope>
    <source>
        <strain evidence="10">CHK176-6737</strain>
    </source>
</reference>
<organism evidence="10 11">
    <name type="scientific">Candidatus Scybalenecus merdavium</name>
    <dbReference type="NCBI Taxonomy" id="2840939"/>
    <lineage>
        <taxon>Bacteria</taxon>
        <taxon>Bacillati</taxon>
        <taxon>Bacillota</taxon>
        <taxon>Clostridia</taxon>
        <taxon>Eubacteriales</taxon>
        <taxon>Oscillospiraceae</taxon>
        <taxon>Oscillospiraceae incertae sedis</taxon>
        <taxon>Candidatus Scybalenecus</taxon>
    </lineage>
</organism>
<dbReference type="PANTHER" id="PTHR43311">
    <property type="entry name" value="GLUTAMATE--TRNA LIGASE"/>
    <property type="match status" value="1"/>
</dbReference>
<evidence type="ECO:0000313" key="10">
    <source>
        <dbReference type="EMBL" id="HIU69588.1"/>
    </source>
</evidence>
<name>A0A9D1SP55_9FIRM</name>
<dbReference type="GO" id="GO:0005829">
    <property type="term" value="C:cytosol"/>
    <property type="evidence" value="ECO:0007669"/>
    <property type="project" value="TreeGrafter"/>
</dbReference>
<evidence type="ECO:0000256" key="2">
    <source>
        <dbReference type="ARBA" id="ARBA00022598"/>
    </source>
</evidence>
<dbReference type="InterPro" id="IPR008925">
    <property type="entry name" value="aa_tRNA-synth_I_cd-bd_sf"/>
</dbReference>